<dbReference type="PANTHER" id="PTHR21106">
    <property type="entry name" value="NADH DEHYDROGENASE [UBIQUINONE] 1 BETA SUBCOMPLEX SUBUNIT 6"/>
    <property type="match status" value="1"/>
</dbReference>
<proteinExistence type="predicted"/>
<dbReference type="GO" id="GO:0006120">
    <property type="term" value="P:mitochondrial electron transport, NADH to ubiquinone"/>
    <property type="evidence" value="ECO:0007669"/>
    <property type="project" value="InterPro"/>
</dbReference>
<comment type="caution">
    <text evidence="1">The sequence shown here is derived from an EMBL/GenBank/DDBJ whole genome shotgun (WGS) entry which is preliminary data.</text>
</comment>
<evidence type="ECO:0000313" key="1">
    <source>
        <dbReference type="EMBL" id="CAH0104646.1"/>
    </source>
</evidence>
<dbReference type="Proteomes" id="UP000789390">
    <property type="component" value="Unassembled WGS sequence"/>
</dbReference>
<dbReference type="PANTHER" id="PTHR21106:SF2">
    <property type="entry name" value="NADH DEHYDROGENASE [UBIQUINONE] 1 BETA SUBCOMPLEX SUBUNIT 6"/>
    <property type="match status" value="1"/>
</dbReference>
<protein>
    <recommendedName>
        <fullName evidence="3">NADH dehydrogenase [ubiquinone] 1 beta subcomplex subunit 6</fullName>
    </recommendedName>
</protein>
<evidence type="ECO:0008006" key="3">
    <source>
        <dbReference type="Google" id="ProtNLM"/>
    </source>
</evidence>
<accession>A0A8J2WHL0</accession>
<reference evidence="1" key="1">
    <citation type="submission" date="2021-11" db="EMBL/GenBank/DDBJ databases">
        <authorList>
            <person name="Schell T."/>
        </authorList>
    </citation>
    <scope>NUCLEOTIDE SEQUENCE</scope>
    <source>
        <strain evidence="1">M5</strain>
    </source>
</reference>
<name>A0A8J2WHL0_9CRUS</name>
<dbReference type="AlphaFoldDB" id="A0A8J2WHL0"/>
<dbReference type="GO" id="GO:0005739">
    <property type="term" value="C:mitochondrion"/>
    <property type="evidence" value="ECO:0007669"/>
    <property type="project" value="GOC"/>
</dbReference>
<evidence type="ECO:0000313" key="2">
    <source>
        <dbReference type="Proteomes" id="UP000789390"/>
    </source>
</evidence>
<dbReference type="InterPro" id="IPR019174">
    <property type="entry name" value="NADH_DH_b-subcmplx_su6"/>
</dbReference>
<sequence length="168" mass="19824">MIDPNSRPMSIKGPYENERARLDGTFTDLDREWRKKWLKAQELGHHEPRTQFSASQMEMNPIRRAYRFPLDYVFSKLQSRLPCYNLWIYGERTQIVRYFTGKYLLVGWLVLGVAYNLKYNPHDWTRKKGWSIYGAKHAVYPGDSNFPAAQTDKKPSDYANYGFKNATI</sequence>
<organism evidence="1 2">
    <name type="scientific">Daphnia galeata</name>
    <dbReference type="NCBI Taxonomy" id="27404"/>
    <lineage>
        <taxon>Eukaryota</taxon>
        <taxon>Metazoa</taxon>
        <taxon>Ecdysozoa</taxon>
        <taxon>Arthropoda</taxon>
        <taxon>Crustacea</taxon>
        <taxon>Branchiopoda</taxon>
        <taxon>Diplostraca</taxon>
        <taxon>Cladocera</taxon>
        <taxon>Anomopoda</taxon>
        <taxon>Daphniidae</taxon>
        <taxon>Daphnia</taxon>
    </lineage>
</organism>
<dbReference type="Pfam" id="PF09782">
    <property type="entry name" value="NDUF_B6"/>
    <property type="match status" value="1"/>
</dbReference>
<dbReference type="OrthoDB" id="5824032at2759"/>
<gene>
    <name evidence="1" type="ORF">DGAL_LOCUS7557</name>
</gene>
<dbReference type="EMBL" id="CAKKLH010000148">
    <property type="protein sequence ID" value="CAH0104646.1"/>
    <property type="molecule type" value="Genomic_DNA"/>
</dbReference>
<keyword evidence="2" id="KW-1185">Reference proteome</keyword>